<name>A0ACB8UZW5_9EURO</name>
<proteinExistence type="predicted"/>
<reference evidence="1" key="1">
    <citation type="journal article" date="2022" name="bioRxiv">
        <title>Population genetic analysis of Ophidiomyces ophidiicola, the causative agent of snake fungal disease, indicates recent introductions to the USA.</title>
        <authorList>
            <person name="Ladner J.T."/>
            <person name="Palmer J.M."/>
            <person name="Ettinger C.L."/>
            <person name="Stajich J.E."/>
            <person name="Farrell T.M."/>
            <person name="Glorioso B.M."/>
            <person name="Lawson B."/>
            <person name="Price S.J."/>
            <person name="Stengle A.G."/>
            <person name="Grear D.A."/>
            <person name="Lorch J.M."/>
        </authorList>
    </citation>
    <scope>NUCLEOTIDE SEQUENCE</scope>
    <source>
        <strain evidence="1">NWHC 24266-5</strain>
    </source>
</reference>
<sequence length="689" mass="77566">MTESFTLPLRSLRQKQKPEDDLAIKIAQINAQRGSFRNVTEASLLAEIEAARNVEEDAVDSSTAEALEEDEQSREEKLFKCRAEISQFAMDAHMEATYALEFVSLLLSKYNPRQAEMSMSPLLKQKIPLGALGADRTRPPEQSDAQKRDIAAVSRGWKLESLDSAATKLLQSAERLEKDITAETRYWSDVLKIKETGWKVCRLPREKQTLGVHFGFLESTPTFRDRGLAALRKADEGSLVLDRGITTPPRIVRVRILDGDQTVGVSIPMSASRTDDEALDARIREARDSLFEEELFHELNREARLLLRHGVETSRDLIEIPAIDSKKIIIDLIESDDGFADTDTELTPLYNTLAAAVAKALRVLLSHAHRENFRRRTRIPSPLAPAKKLTLEYALIRPILCHFQHRSHYHWFTTFLDNATHSLQSAGLECKYVSYPFKKRTLQGVSRPKHHALETTSPEKFLDDFVQPLESIFNCLLSSKGSWFRLRLTTNMDPNGLGSEFEIVTNLSHFSPQPTPLRFGRREDVQELILNLFTLDLVYLIPSLEKHPNTATESEDFNPGAQSLNKEEELWDENGLPHPSPISELNSAHLLPWKPTFPQQGELTAFSPSRGSTGRLQVQFGGDKLQLCFSWAERGRTLLDKESNGKQQGNILFSWPSADAQGAEENTAPVTLKKALQILRGKVEGTIGA</sequence>
<organism evidence="1">
    <name type="scientific">Ophidiomyces ophidiicola</name>
    <dbReference type="NCBI Taxonomy" id="1387563"/>
    <lineage>
        <taxon>Eukaryota</taxon>
        <taxon>Fungi</taxon>
        <taxon>Dikarya</taxon>
        <taxon>Ascomycota</taxon>
        <taxon>Pezizomycotina</taxon>
        <taxon>Eurotiomycetes</taxon>
        <taxon>Eurotiomycetidae</taxon>
        <taxon>Onygenales</taxon>
        <taxon>Onygenaceae</taxon>
        <taxon>Ophidiomyces</taxon>
    </lineage>
</organism>
<accession>A0ACB8UZW5</accession>
<dbReference type="EMBL" id="JALBCA010000025">
    <property type="protein sequence ID" value="KAI2389210.1"/>
    <property type="molecule type" value="Genomic_DNA"/>
</dbReference>
<comment type="caution">
    <text evidence="1">The sequence shown here is derived from an EMBL/GenBank/DDBJ whole genome shotgun (WGS) entry which is preliminary data.</text>
</comment>
<evidence type="ECO:0000313" key="1">
    <source>
        <dbReference type="EMBL" id="KAI2389210.1"/>
    </source>
</evidence>
<gene>
    <name evidence="1" type="primary">SRB4</name>
    <name evidence="1" type="ORF">LOY88_002176</name>
</gene>
<protein>
    <submittedName>
        <fullName evidence="1">RNA polymerase II mediator complex subunit</fullName>
    </submittedName>
</protein>